<name>A0ACC1RRX2_9APHY</name>
<keyword evidence="2" id="KW-1185">Reference proteome</keyword>
<reference evidence="1" key="1">
    <citation type="submission" date="2022-07" db="EMBL/GenBank/DDBJ databases">
        <title>Genome Sequence of Phlebia brevispora.</title>
        <authorList>
            <person name="Buettner E."/>
        </authorList>
    </citation>
    <scope>NUCLEOTIDE SEQUENCE</scope>
    <source>
        <strain evidence="1">MPL23</strain>
    </source>
</reference>
<protein>
    <submittedName>
        <fullName evidence="1">Uncharacterized protein</fullName>
    </submittedName>
</protein>
<sequence length="323" mass="35091">MSSTQTAPTTFPAPIGGVPFKSDFVPSIIFAIAYAAVTILGLYRIIRTKSRTLCALGTLFFVGERIIIYSLRAKQAHTPSEDNSKGLTQYWQTTYAIGYLSVLADISAILRSLLVNTTLGGSPAAANASEFDLGTNSSQSLLNRQGYGAPMEEDQPRARFWYRRICGNLQLTSWIPVILGTVAGLQYPSVETNQKTASTVQALRYATTGIAFVQVLIIQGLSVWGYLRVPRIRRSGALTMAVISTLLNIVSIYRLIAMHNKTPSLTSTGPGSLNSSAAKTTFYIFHATPEWLAAAILLAVNVREMFGTGMFGDYRSTDKKPAP</sequence>
<evidence type="ECO:0000313" key="2">
    <source>
        <dbReference type="Proteomes" id="UP001148662"/>
    </source>
</evidence>
<gene>
    <name evidence="1" type="ORF">NM688_g8386</name>
</gene>
<comment type="caution">
    <text evidence="1">The sequence shown here is derived from an EMBL/GenBank/DDBJ whole genome shotgun (WGS) entry which is preliminary data.</text>
</comment>
<proteinExistence type="predicted"/>
<evidence type="ECO:0000313" key="1">
    <source>
        <dbReference type="EMBL" id="KAJ3525554.1"/>
    </source>
</evidence>
<dbReference type="EMBL" id="JANHOG010002238">
    <property type="protein sequence ID" value="KAJ3525554.1"/>
    <property type="molecule type" value="Genomic_DNA"/>
</dbReference>
<organism evidence="1 2">
    <name type="scientific">Phlebia brevispora</name>
    <dbReference type="NCBI Taxonomy" id="194682"/>
    <lineage>
        <taxon>Eukaryota</taxon>
        <taxon>Fungi</taxon>
        <taxon>Dikarya</taxon>
        <taxon>Basidiomycota</taxon>
        <taxon>Agaricomycotina</taxon>
        <taxon>Agaricomycetes</taxon>
        <taxon>Polyporales</taxon>
        <taxon>Meruliaceae</taxon>
        <taxon>Phlebia</taxon>
    </lineage>
</organism>
<accession>A0ACC1RRX2</accession>
<dbReference type="Proteomes" id="UP001148662">
    <property type="component" value="Unassembled WGS sequence"/>
</dbReference>